<protein>
    <submittedName>
        <fullName evidence="1">Uncharacterized protein</fullName>
    </submittedName>
</protein>
<name>A0ACC0NRD4_RHOML</name>
<evidence type="ECO:0000313" key="2">
    <source>
        <dbReference type="Proteomes" id="UP001062846"/>
    </source>
</evidence>
<dbReference type="EMBL" id="CM046392">
    <property type="protein sequence ID" value="KAI8555486.1"/>
    <property type="molecule type" value="Genomic_DNA"/>
</dbReference>
<reference evidence="1" key="1">
    <citation type="submission" date="2022-02" db="EMBL/GenBank/DDBJ databases">
        <title>Plant Genome Project.</title>
        <authorList>
            <person name="Zhang R.-G."/>
        </authorList>
    </citation>
    <scope>NUCLEOTIDE SEQUENCE</scope>
    <source>
        <strain evidence="1">AT1</strain>
    </source>
</reference>
<accession>A0ACC0NRD4</accession>
<keyword evidence="2" id="KW-1185">Reference proteome</keyword>
<evidence type="ECO:0000313" key="1">
    <source>
        <dbReference type="EMBL" id="KAI8555486.1"/>
    </source>
</evidence>
<organism evidence="1 2">
    <name type="scientific">Rhododendron molle</name>
    <name type="common">Chinese azalea</name>
    <name type="synonym">Azalea mollis</name>
    <dbReference type="NCBI Taxonomy" id="49168"/>
    <lineage>
        <taxon>Eukaryota</taxon>
        <taxon>Viridiplantae</taxon>
        <taxon>Streptophyta</taxon>
        <taxon>Embryophyta</taxon>
        <taxon>Tracheophyta</taxon>
        <taxon>Spermatophyta</taxon>
        <taxon>Magnoliopsida</taxon>
        <taxon>eudicotyledons</taxon>
        <taxon>Gunneridae</taxon>
        <taxon>Pentapetalae</taxon>
        <taxon>asterids</taxon>
        <taxon>Ericales</taxon>
        <taxon>Ericaceae</taxon>
        <taxon>Ericoideae</taxon>
        <taxon>Rhodoreae</taxon>
        <taxon>Rhododendron</taxon>
    </lineage>
</organism>
<proteinExistence type="predicted"/>
<gene>
    <name evidence="1" type="ORF">RHMOL_Rhmol05G0176500</name>
</gene>
<comment type="caution">
    <text evidence="1">The sequence shown here is derived from an EMBL/GenBank/DDBJ whole genome shotgun (WGS) entry which is preliminary data.</text>
</comment>
<dbReference type="Proteomes" id="UP001062846">
    <property type="component" value="Chromosome 5"/>
</dbReference>
<sequence>MDDDDDHHLQQPDKSILNPSSTASSPDSSPLRTLPSKSAIPKVPHNRRWSRQSSPNQAPRHHPTSRHLQPHLRPALGPNLRFLPPLPALRQGRPHPGHAQP</sequence>